<evidence type="ECO:0000256" key="2">
    <source>
        <dbReference type="ARBA" id="ARBA00035880"/>
    </source>
</evidence>
<gene>
    <name evidence="9" type="ORF">H4W79_000297</name>
</gene>
<accession>A0ABR9HAQ3</accession>
<evidence type="ECO:0000256" key="4">
    <source>
        <dbReference type="ARBA" id="ARBA00038381"/>
    </source>
</evidence>
<dbReference type="PANTHER" id="PTHR43240">
    <property type="entry name" value="1,4-DIHYDROXY-2-NAPHTHOYL-COA THIOESTERASE 1"/>
    <property type="match status" value="1"/>
</dbReference>
<keyword evidence="10" id="KW-1185">Reference proteome</keyword>
<dbReference type="Pfam" id="PF03061">
    <property type="entry name" value="4HBT"/>
    <property type="match status" value="1"/>
</dbReference>
<evidence type="ECO:0000256" key="1">
    <source>
        <dbReference type="ARBA" id="ARBA00022801"/>
    </source>
</evidence>
<feature type="domain" description="Thioesterase" evidence="8">
    <location>
        <begin position="49"/>
        <end position="120"/>
    </location>
</feature>
<evidence type="ECO:0000259" key="8">
    <source>
        <dbReference type="Pfam" id="PF03061"/>
    </source>
</evidence>
<dbReference type="Proteomes" id="UP000598217">
    <property type="component" value="Unassembled WGS sequence"/>
</dbReference>
<evidence type="ECO:0000313" key="10">
    <source>
        <dbReference type="Proteomes" id="UP000598217"/>
    </source>
</evidence>
<dbReference type="RefSeq" id="WP_191275363.1">
    <property type="nucleotide sequence ID" value="NZ_BMXJ01000009.1"/>
</dbReference>
<name>A0ABR9HAQ3_9ACTN</name>
<dbReference type="InterPro" id="IPR029069">
    <property type="entry name" value="HotDog_dom_sf"/>
</dbReference>
<dbReference type="EC" id="3.1.2.20" evidence="5"/>
<evidence type="ECO:0000256" key="7">
    <source>
        <dbReference type="ARBA" id="ARBA00048062"/>
    </source>
</evidence>
<comment type="catalytic activity">
    <reaction evidence="2">
        <text>a fatty acyl-CoA + H2O = a fatty acid + CoA + H(+)</text>
        <dbReference type="Rhea" id="RHEA:16781"/>
        <dbReference type="ChEBI" id="CHEBI:15377"/>
        <dbReference type="ChEBI" id="CHEBI:15378"/>
        <dbReference type="ChEBI" id="CHEBI:28868"/>
        <dbReference type="ChEBI" id="CHEBI:57287"/>
        <dbReference type="ChEBI" id="CHEBI:77636"/>
        <dbReference type="EC" id="3.1.2.20"/>
    </reaction>
</comment>
<protein>
    <recommendedName>
        <fullName evidence="6">Medium/long-chain acyl-CoA thioesterase YigI</fullName>
        <ecNumber evidence="5">3.1.2.20</ecNumber>
    </recommendedName>
</protein>
<keyword evidence="1" id="KW-0378">Hydrolase</keyword>
<dbReference type="PANTHER" id="PTHR43240:SF20">
    <property type="entry name" value="MEDIUM_LONG-CHAIN ACYL-COA THIOESTERASE YIGI"/>
    <property type="match status" value="1"/>
</dbReference>
<organism evidence="9 10">
    <name type="scientific">Nocardiopsis terrae</name>
    <dbReference type="NCBI Taxonomy" id="372655"/>
    <lineage>
        <taxon>Bacteria</taxon>
        <taxon>Bacillati</taxon>
        <taxon>Actinomycetota</taxon>
        <taxon>Actinomycetes</taxon>
        <taxon>Streptosporangiales</taxon>
        <taxon>Nocardiopsidaceae</taxon>
        <taxon>Nocardiopsis</taxon>
    </lineage>
</organism>
<evidence type="ECO:0000256" key="5">
    <source>
        <dbReference type="ARBA" id="ARBA00038894"/>
    </source>
</evidence>
<comment type="catalytic activity">
    <reaction evidence="3">
        <text>a long-chain fatty acyl-CoA + H2O = a long-chain fatty acid + CoA + H(+)</text>
        <dbReference type="Rhea" id="RHEA:67680"/>
        <dbReference type="ChEBI" id="CHEBI:15377"/>
        <dbReference type="ChEBI" id="CHEBI:15378"/>
        <dbReference type="ChEBI" id="CHEBI:57287"/>
        <dbReference type="ChEBI" id="CHEBI:57560"/>
        <dbReference type="ChEBI" id="CHEBI:83139"/>
    </reaction>
</comment>
<sequence>MAEEITPEFAALVLDAQPFSRLVRVRIAVFEPGRAVLEVGVRDDLLQQNGFLHGGVLSYAADNALTFAGGTVLGASVLTSGFSIEYLRPGRGRLLSARAHVLESTRRRAVCRCDLVMVDGEGAEKLVAAAQGTIALVE</sequence>
<comment type="caution">
    <text evidence="9">The sequence shown here is derived from an EMBL/GenBank/DDBJ whole genome shotgun (WGS) entry which is preliminary data.</text>
</comment>
<reference evidence="9 10" key="1">
    <citation type="submission" date="2020-10" db="EMBL/GenBank/DDBJ databases">
        <title>Sequencing the genomes of 1000 actinobacteria strains.</title>
        <authorList>
            <person name="Klenk H.-P."/>
        </authorList>
    </citation>
    <scope>NUCLEOTIDE SEQUENCE [LARGE SCALE GENOMIC DNA]</scope>
    <source>
        <strain evidence="9 10">DSM 45157</strain>
    </source>
</reference>
<evidence type="ECO:0000313" key="9">
    <source>
        <dbReference type="EMBL" id="MBE1456083.1"/>
    </source>
</evidence>
<dbReference type="InterPro" id="IPR003736">
    <property type="entry name" value="PAAI_dom"/>
</dbReference>
<comment type="catalytic activity">
    <reaction evidence="7">
        <text>a medium-chain fatty acyl-CoA + H2O = a medium-chain fatty acid + CoA + H(+)</text>
        <dbReference type="Rhea" id="RHEA:68184"/>
        <dbReference type="ChEBI" id="CHEBI:15377"/>
        <dbReference type="ChEBI" id="CHEBI:15378"/>
        <dbReference type="ChEBI" id="CHEBI:57287"/>
        <dbReference type="ChEBI" id="CHEBI:59558"/>
        <dbReference type="ChEBI" id="CHEBI:90546"/>
    </reaction>
</comment>
<evidence type="ECO:0000256" key="3">
    <source>
        <dbReference type="ARBA" id="ARBA00036002"/>
    </source>
</evidence>
<dbReference type="SUPFAM" id="SSF54637">
    <property type="entry name" value="Thioesterase/thiol ester dehydrase-isomerase"/>
    <property type="match status" value="1"/>
</dbReference>
<comment type="similarity">
    <text evidence="4">Belongs to the YigI thioesterase family.</text>
</comment>
<dbReference type="NCBIfam" id="TIGR00369">
    <property type="entry name" value="unchar_dom_1"/>
    <property type="match status" value="1"/>
</dbReference>
<dbReference type="InterPro" id="IPR006683">
    <property type="entry name" value="Thioestr_dom"/>
</dbReference>
<dbReference type="EMBL" id="JADBDY010000001">
    <property type="protein sequence ID" value="MBE1456083.1"/>
    <property type="molecule type" value="Genomic_DNA"/>
</dbReference>
<dbReference type="Gene3D" id="3.10.129.10">
    <property type="entry name" value="Hotdog Thioesterase"/>
    <property type="match status" value="1"/>
</dbReference>
<dbReference type="CDD" id="cd03443">
    <property type="entry name" value="PaaI_thioesterase"/>
    <property type="match status" value="1"/>
</dbReference>
<proteinExistence type="inferred from homology"/>
<evidence type="ECO:0000256" key="6">
    <source>
        <dbReference type="ARBA" id="ARBA00040062"/>
    </source>
</evidence>